<name>I3Y9E1_THIV6</name>
<dbReference type="RefSeq" id="WP_014778073.1">
    <property type="nucleotide sequence ID" value="NC_018012.1"/>
</dbReference>
<evidence type="ECO:0000313" key="4">
    <source>
        <dbReference type="Proteomes" id="UP000006062"/>
    </source>
</evidence>
<dbReference type="HOGENOM" id="CLU_047093_0_0_6"/>
<dbReference type="NCBIfam" id="NF040570">
    <property type="entry name" value="guided_TnpB"/>
    <property type="match status" value="1"/>
</dbReference>
<dbReference type="STRING" id="765911.Thivi_1626"/>
<feature type="domain" description="Cas12f1-like TNB" evidence="2">
    <location>
        <begin position="344"/>
        <end position="402"/>
    </location>
</feature>
<dbReference type="Pfam" id="PF07282">
    <property type="entry name" value="Cas12f1-like_TNB"/>
    <property type="match status" value="1"/>
</dbReference>
<dbReference type="AlphaFoldDB" id="I3Y9E1"/>
<keyword evidence="1" id="KW-0238">DNA-binding</keyword>
<evidence type="ECO:0000259" key="2">
    <source>
        <dbReference type="Pfam" id="PF07282"/>
    </source>
</evidence>
<proteinExistence type="predicted"/>
<organism evidence="3 4">
    <name type="scientific">Thiocystis violascens (strain ATCC 17096 / DSM 198 / 6111)</name>
    <name type="common">Chromatium violascens</name>
    <dbReference type="NCBI Taxonomy" id="765911"/>
    <lineage>
        <taxon>Bacteria</taxon>
        <taxon>Pseudomonadati</taxon>
        <taxon>Pseudomonadota</taxon>
        <taxon>Gammaproteobacteria</taxon>
        <taxon>Chromatiales</taxon>
        <taxon>Chromatiaceae</taxon>
        <taxon>Thiocystis</taxon>
    </lineage>
</organism>
<dbReference type="eggNOG" id="COG0675">
    <property type="taxonomic scope" value="Bacteria"/>
</dbReference>
<evidence type="ECO:0000256" key="1">
    <source>
        <dbReference type="ARBA" id="ARBA00023125"/>
    </source>
</evidence>
<keyword evidence="4" id="KW-1185">Reference proteome</keyword>
<accession>I3Y9E1</accession>
<reference evidence="3 4" key="1">
    <citation type="submission" date="2012-06" db="EMBL/GenBank/DDBJ databases">
        <title>Complete sequence of Thiocystis violascens DSM 198.</title>
        <authorList>
            <consortium name="US DOE Joint Genome Institute"/>
            <person name="Lucas S."/>
            <person name="Han J."/>
            <person name="Lapidus A."/>
            <person name="Cheng J.-F."/>
            <person name="Goodwin L."/>
            <person name="Pitluck S."/>
            <person name="Peters L."/>
            <person name="Ovchinnikova G."/>
            <person name="Teshima H."/>
            <person name="Detter J.C."/>
            <person name="Han C."/>
            <person name="Tapia R."/>
            <person name="Land M."/>
            <person name="Hauser L."/>
            <person name="Kyrpides N."/>
            <person name="Ivanova N."/>
            <person name="Pagani I."/>
            <person name="Vogl K."/>
            <person name="Liu Z."/>
            <person name="Frigaard N.-U."/>
            <person name="Bryant D."/>
            <person name="Woyke T."/>
        </authorList>
    </citation>
    <scope>NUCLEOTIDE SEQUENCE [LARGE SCALE GENOMIC DNA]</scope>
    <source>
        <strain evidence="4">ATCC 17096 / DSM 198 / 6111</strain>
    </source>
</reference>
<dbReference type="EMBL" id="CP003154">
    <property type="protein sequence ID" value="AFL73609.1"/>
    <property type="molecule type" value="Genomic_DNA"/>
</dbReference>
<protein>
    <submittedName>
        <fullName evidence="3">Transposase, IS605 OrfB family, central region</fullName>
    </submittedName>
</protein>
<dbReference type="Proteomes" id="UP000006062">
    <property type="component" value="Chromosome"/>
</dbReference>
<dbReference type="KEGG" id="tvi:Thivi_1626"/>
<evidence type="ECO:0000313" key="3">
    <source>
        <dbReference type="EMBL" id="AFL73609.1"/>
    </source>
</evidence>
<sequence>MKITRIAHSRRLNPGKYRALAEQARRLGAVRSEVWQRYGSVRGVALSDRQIRDAWLAEGRAFPVLANAWKETLRDAKGDIAAHLEAAKVKARRAIWRRTDNVAERQRLFTALKRNAWPSDPYLARVMRQHRRRGHNRTHHQIVVRADSYTSFTLGGRVWIKIPGLDKGQRIAIPLDTTVAPTGTLRLIIPRDERVEVHYTIDAAPGKPCGNATLGVDKGFTEVFVDSDGAHHGPELGPFLRDESDRLKAKYQRRSKLRALAERTRNPRKRERIRQFNLGRQKLDRRACKTKSRFRDVVYQATHAVIDKAATIAAEDLTVPMNGRRFAKDTNRRLAAWTKGVIAEALDTVSQRRGSTLVLVNPAYTSQMDSRNGCLLGKRQGDTFHCHDGVVLQADENAARNVLARLLDSEIDRWTPYRTVKSILLARTERLRLGLLNPDSSCSPEAALSTESESPTNINAQLRAGFQEQEKAHACVDATTHARPRPAEKTARSFR</sequence>
<dbReference type="GO" id="GO:0003677">
    <property type="term" value="F:DNA binding"/>
    <property type="evidence" value="ECO:0007669"/>
    <property type="project" value="UniProtKB-KW"/>
</dbReference>
<gene>
    <name evidence="3" type="ordered locus">Thivi_1626</name>
</gene>
<dbReference type="InterPro" id="IPR010095">
    <property type="entry name" value="Cas12f1-like_TNB"/>
</dbReference>